<reference evidence="1 2" key="2">
    <citation type="journal article" date="2016" name="Genome Announc.">
        <title>Complete Genome Sequence of a Strain of Azospirillum thiophilum Isolated from a Sulfide Spring.</title>
        <authorList>
            <person name="Fomenkov A."/>
            <person name="Vincze T."/>
            <person name="Grabovich M."/>
            <person name="Anton B.P."/>
            <person name="Dubinina G."/>
            <person name="Orlova M."/>
            <person name="Belousova E."/>
            <person name="Roberts R.J."/>
        </authorList>
    </citation>
    <scope>NUCLEOTIDE SEQUENCE [LARGE SCALE GENOMIC DNA]</scope>
    <source>
        <strain evidence="1 2">BV-S</strain>
    </source>
</reference>
<protein>
    <submittedName>
        <fullName evidence="1">Growth inhibitor PemK</fullName>
    </submittedName>
</protein>
<accession>A0AAC8W4N7</accession>
<dbReference type="EMBL" id="CP012405">
    <property type="protein sequence ID" value="ALG74826.1"/>
    <property type="molecule type" value="Genomic_DNA"/>
</dbReference>
<dbReference type="RefSeq" id="WP_045585708.1">
    <property type="nucleotide sequence ID" value="NZ_CP012405.1"/>
</dbReference>
<gene>
    <name evidence="1" type="ORF">AL072_28305</name>
</gene>
<dbReference type="Pfam" id="PF02452">
    <property type="entry name" value="PemK_toxin"/>
    <property type="match status" value="1"/>
</dbReference>
<evidence type="ECO:0000313" key="1">
    <source>
        <dbReference type="EMBL" id="ALG74826.1"/>
    </source>
</evidence>
<keyword evidence="2" id="KW-1185">Reference proteome</keyword>
<dbReference type="Gene3D" id="2.30.30.110">
    <property type="match status" value="1"/>
</dbReference>
<name>A0AAC8W4N7_9PROT</name>
<sequence>MPTFEPWDIVKVPFPYTDRPVRQRRPALVIAAGDLLTHHNLIWVLMITSAENRGWPTDVVVSDLAVAGLPAPSVVRTAKVAVIDCRDAERLGTLSNADRAAVAAHLASHLAATMHAPPGA</sequence>
<dbReference type="InterPro" id="IPR003477">
    <property type="entry name" value="PemK-like"/>
</dbReference>
<evidence type="ECO:0000313" key="2">
    <source>
        <dbReference type="Proteomes" id="UP000069935"/>
    </source>
</evidence>
<dbReference type="InterPro" id="IPR011067">
    <property type="entry name" value="Plasmid_toxin/cell-grow_inhib"/>
</dbReference>
<dbReference type="SUPFAM" id="SSF50118">
    <property type="entry name" value="Cell growth inhibitor/plasmid maintenance toxic component"/>
    <property type="match status" value="1"/>
</dbReference>
<organism evidence="1 2">
    <name type="scientific">Azospirillum thiophilum</name>
    <dbReference type="NCBI Taxonomy" id="528244"/>
    <lineage>
        <taxon>Bacteria</taxon>
        <taxon>Pseudomonadati</taxon>
        <taxon>Pseudomonadota</taxon>
        <taxon>Alphaproteobacteria</taxon>
        <taxon>Rhodospirillales</taxon>
        <taxon>Azospirillaceae</taxon>
        <taxon>Azospirillum</taxon>
    </lineage>
</organism>
<dbReference type="AlphaFoldDB" id="A0AAC8W4N7"/>
<proteinExistence type="predicted"/>
<dbReference type="KEGG" id="ati:AL072_28305"/>
<reference evidence="2" key="1">
    <citation type="submission" date="2015-08" db="EMBL/GenBank/DDBJ databases">
        <title>Complete Genome Sequence of Azospirillum thiophilum BV-S.</title>
        <authorList>
            <person name="Fomenkov A."/>
            <person name="Vincze T."/>
            <person name="Grabovich M."/>
            <person name="Dubinina G."/>
            <person name="Orlova M."/>
            <person name="Belousova E."/>
            <person name="Roberts R.J."/>
        </authorList>
    </citation>
    <scope>NUCLEOTIDE SEQUENCE [LARGE SCALE GENOMIC DNA]</scope>
    <source>
        <strain evidence="2">BV-S</strain>
    </source>
</reference>
<dbReference type="Proteomes" id="UP000069935">
    <property type="component" value="Chromosome 5"/>
</dbReference>
<dbReference type="GO" id="GO:0003677">
    <property type="term" value="F:DNA binding"/>
    <property type="evidence" value="ECO:0007669"/>
    <property type="project" value="InterPro"/>
</dbReference>